<dbReference type="EMBL" id="FRCA01000006">
    <property type="protein sequence ID" value="SHM23294.1"/>
    <property type="molecule type" value="Genomic_DNA"/>
</dbReference>
<dbReference type="STRING" id="44933.SAMN05660971_02479"/>
<evidence type="ECO:0000313" key="2">
    <source>
        <dbReference type="Proteomes" id="UP000184123"/>
    </source>
</evidence>
<reference evidence="1 2" key="1">
    <citation type="submission" date="2016-11" db="EMBL/GenBank/DDBJ databases">
        <authorList>
            <person name="Jaros S."/>
            <person name="Januszkiewicz K."/>
            <person name="Wedrychowicz H."/>
        </authorList>
    </citation>
    <scope>NUCLEOTIDE SEQUENCE [LARGE SCALE GENOMIC DNA]</scope>
    <source>
        <strain evidence="1 2">DSM 4740</strain>
    </source>
</reference>
<evidence type="ECO:0000313" key="1">
    <source>
        <dbReference type="EMBL" id="SHM23294.1"/>
    </source>
</evidence>
<organism evidence="1 2">
    <name type="scientific">Halomonas cupida</name>
    <dbReference type="NCBI Taxonomy" id="44933"/>
    <lineage>
        <taxon>Bacteria</taxon>
        <taxon>Pseudomonadati</taxon>
        <taxon>Pseudomonadota</taxon>
        <taxon>Gammaproteobacteria</taxon>
        <taxon>Oceanospirillales</taxon>
        <taxon>Halomonadaceae</taxon>
        <taxon>Halomonas</taxon>
    </lineage>
</organism>
<dbReference type="RefSeq" id="WP_143166303.1">
    <property type="nucleotide sequence ID" value="NZ_FRCA01000006.1"/>
</dbReference>
<gene>
    <name evidence="1" type="ORF">SAMN05660971_02479</name>
</gene>
<proteinExistence type="predicted"/>
<accession>A0A1M7H3P2</accession>
<dbReference type="AlphaFoldDB" id="A0A1M7H3P2"/>
<name>A0A1M7H3P2_9GAMM</name>
<protein>
    <submittedName>
        <fullName evidence="1">Uncharacterized protein</fullName>
    </submittedName>
</protein>
<sequence length="105" mass="11218">MGPYKNVAPLGCRAGLHMSLHSACLADMDTSEANNTSINPACFHVGLMAAQERAAVGHQADARPDHTGADPRICASVVRTKIKSIRMSYLIAMLIAPTAQWSVTR</sequence>
<dbReference type="Proteomes" id="UP000184123">
    <property type="component" value="Unassembled WGS sequence"/>
</dbReference>